<sequence length="96" mass="10492">MIRGKGQKCPDEWCRKQAIASFLLGHTDEEVGPGQRCKDWDSCSPTWTSGSFASEFLNLICDFQDTDEEVGLGQRGKDRGNSSPSWTSGSSAPDCT</sequence>
<organism evidence="2 3">
    <name type="scientific">Araneus ventricosus</name>
    <name type="common">Orbweaver spider</name>
    <name type="synonym">Epeira ventricosa</name>
    <dbReference type="NCBI Taxonomy" id="182803"/>
    <lineage>
        <taxon>Eukaryota</taxon>
        <taxon>Metazoa</taxon>
        <taxon>Ecdysozoa</taxon>
        <taxon>Arthropoda</taxon>
        <taxon>Chelicerata</taxon>
        <taxon>Arachnida</taxon>
        <taxon>Araneae</taxon>
        <taxon>Araneomorphae</taxon>
        <taxon>Entelegynae</taxon>
        <taxon>Araneoidea</taxon>
        <taxon>Araneidae</taxon>
        <taxon>Araneus</taxon>
    </lineage>
</organism>
<proteinExistence type="predicted"/>
<dbReference type="EMBL" id="BGPR01002515">
    <property type="protein sequence ID" value="GBM74779.1"/>
    <property type="molecule type" value="Genomic_DNA"/>
</dbReference>
<keyword evidence="3" id="KW-1185">Reference proteome</keyword>
<comment type="caution">
    <text evidence="2">The sequence shown here is derived from an EMBL/GenBank/DDBJ whole genome shotgun (WGS) entry which is preliminary data.</text>
</comment>
<name>A0A4Y2IBX5_ARAVE</name>
<protein>
    <submittedName>
        <fullName evidence="2">Uncharacterized protein</fullName>
    </submittedName>
</protein>
<feature type="region of interest" description="Disordered" evidence="1">
    <location>
        <begin position="70"/>
        <end position="96"/>
    </location>
</feature>
<dbReference type="Proteomes" id="UP000499080">
    <property type="component" value="Unassembled WGS sequence"/>
</dbReference>
<accession>A0A4Y2IBX5</accession>
<evidence type="ECO:0000313" key="2">
    <source>
        <dbReference type="EMBL" id="GBM74779.1"/>
    </source>
</evidence>
<feature type="compositionally biased region" description="Low complexity" evidence="1">
    <location>
        <begin position="82"/>
        <end position="96"/>
    </location>
</feature>
<evidence type="ECO:0000256" key="1">
    <source>
        <dbReference type="SAM" id="MobiDB-lite"/>
    </source>
</evidence>
<reference evidence="2 3" key="1">
    <citation type="journal article" date="2019" name="Sci. Rep.">
        <title>Orb-weaving spider Araneus ventricosus genome elucidates the spidroin gene catalogue.</title>
        <authorList>
            <person name="Kono N."/>
            <person name="Nakamura H."/>
            <person name="Ohtoshi R."/>
            <person name="Moran D.A.P."/>
            <person name="Shinohara A."/>
            <person name="Yoshida Y."/>
            <person name="Fujiwara M."/>
            <person name="Mori M."/>
            <person name="Tomita M."/>
            <person name="Arakawa K."/>
        </authorList>
    </citation>
    <scope>NUCLEOTIDE SEQUENCE [LARGE SCALE GENOMIC DNA]</scope>
</reference>
<dbReference type="AlphaFoldDB" id="A0A4Y2IBX5"/>
<evidence type="ECO:0000313" key="3">
    <source>
        <dbReference type="Proteomes" id="UP000499080"/>
    </source>
</evidence>
<gene>
    <name evidence="2" type="ORF">AVEN_249396_1</name>
</gene>